<dbReference type="InterPro" id="IPR013083">
    <property type="entry name" value="Znf_RING/FYVE/PHD"/>
</dbReference>
<sequence length="420" mass="46836">GWLFGLLLEELSVACRVRNGPVGIRSSQARALTHGVGGSMFGRQHSTLMLDRWADRRLPTQSEGGHGVGGAVDATQALPRYEGRKNPCLQNLPEYNKSGGKLQAGKLRLALLARLLLCVYDDGGLGLGLGTLLAALAAIAGWDLLEFWKSVAVPQTRVGKPGSAQRQRELEKMLRTSQRCAEGSPNARQRGNRDVVYIGDSARRQRVRQSMRDRNGRPATSCPDRVRIERQFKAMEDLQDVTFVSSPLLIDMSFGPFLHPALLTRSTCQVVTNENLEWVVDDERDDNSSSAADDEGCMPAKPQCHLVLPDAGICKPCGSISNNDSDRMCRRRANECTICFTEYDVGDVIVCSKHCRHVFHQECMLEWLSRGNHNCPTCRSTFYVPTDIKEDSFDEGEMSMQERQRLAFRRVDLIQEVTDH</sequence>
<protein>
    <recommendedName>
        <fullName evidence="5">RING-type domain-containing protein</fullName>
    </recommendedName>
</protein>
<keyword evidence="2 4" id="KW-0863">Zinc-finger</keyword>
<dbReference type="EMBL" id="AGNL01029946">
    <property type="protein sequence ID" value="EJK56982.1"/>
    <property type="molecule type" value="Genomic_DNA"/>
</dbReference>
<dbReference type="eggNOG" id="KOG0800">
    <property type="taxonomic scope" value="Eukaryota"/>
</dbReference>
<dbReference type="SMART" id="SM01197">
    <property type="entry name" value="FANCL_C"/>
    <property type="match status" value="1"/>
</dbReference>
<comment type="caution">
    <text evidence="6">The sequence shown here is derived from an EMBL/GenBank/DDBJ whole genome shotgun (WGS) entry which is preliminary data.</text>
</comment>
<dbReference type="GO" id="GO:0008270">
    <property type="term" value="F:zinc ion binding"/>
    <property type="evidence" value="ECO:0007669"/>
    <property type="project" value="UniProtKB-KW"/>
</dbReference>
<dbReference type="InterPro" id="IPR053238">
    <property type="entry name" value="RING-H2_zinc_finger"/>
</dbReference>
<evidence type="ECO:0000313" key="6">
    <source>
        <dbReference type="EMBL" id="EJK56982.1"/>
    </source>
</evidence>
<dbReference type="PANTHER" id="PTHR14155:SF610">
    <property type="entry name" value="OS01G0755700 PROTEIN"/>
    <property type="match status" value="1"/>
</dbReference>
<dbReference type="OrthoDB" id="49515at2759"/>
<dbReference type="Gene3D" id="3.30.40.10">
    <property type="entry name" value="Zinc/RING finger domain, C3HC4 (zinc finger)"/>
    <property type="match status" value="1"/>
</dbReference>
<feature type="domain" description="RING-type" evidence="5">
    <location>
        <begin position="336"/>
        <end position="379"/>
    </location>
</feature>
<dbReference type="Proteomes" id="UP000266841">
    <property type="component" value="Unassembled WGS sequence"/>
</dbReference>
<keyword evidence="7" id="KW-1185">Reference proteome</keyword>
<organism evidence="6 7">
    <name type="scientific">Thalassiosira oceanica</name>
    <name type="common">Marine diatom</name>
    <dbReference type="NCBI Taxonomy" id="159749"/>
    <lineage>
        <taxon>Eukaryota</taxon>
        <taxon>Sar</taxon>
        <taxon>Stramenopiles</taxon>
        <taxon>Ochrophyta</taxon>
        <taxon>Bacillariophyta</taxon>
        <taxon>Coscinodiscophyceae</taxon>
        <taxon>Thalassiosirophycidae</taxon>
        <taxon>Thalassiosirales</taxon>
        <taxon>Thalassiosiraceae</taxon>
        <taxon>Thalassiosira</taxon>
    </lineage>
</organism>
<reference evidence="6 7" key="1">
    <citation type="journal article" date="2012" name="Genome Biol.">
        <title>Genome and low-iron response of an oceanic diatom adapted to chronic iron limitation.</title>
        <authorList>
            <person name="Lommer M."/>
            <person name="Specht M."/>
            <person name="Roy A.S."/>
            <person name="Kraemer L."/>
            <person name="Andreson R."/>
            <person name="Gutowska M.A."/>
            <person name="Wolf J."/>
            <person name="Bergner S.V."/>
            <person name="Schilhabel M.B."/>
            <person name="Klostermeier U.C."/>
            <person name="Beiko R.G."/>
            <person name="Rosenstiel P."/>
            <person name="Hippler M."/>
            <person name="Laroche J."/>
        </authorList>
    </citation>
    <scope>NUCLEOTIDE SEQUENCE [LARGE SCALE GENOMIC DNA]</scope>
    <source>
        <strain evidence="6 7">CCMP1005</strain>
    </source>
</reference>
<evidence type="ECO:0000313" key="7">
    <source>
        <dbReference type="Proteomes" id="UP000266841"/>
    </source>
</evidence>
<evidence type="ECO:0000256" key="1">
    <source>
        <dbReference type="ARBA" id="ARBA00022723"/>
    </source>
</evidence>
<dbReference type="InterPro" id="IPR001841">
    <property type="entry name" value="Znf_RING"/>
</dbReference>
<dbReference type="Pfam" id="PF13639">
    <property type="entry name" value="zf-RING_2"/>
    <property type="match status" value="1"/>
</dbReference>
<keyword evidence="1" id="KW-0479">Metal-binding</keyword>
<gene>
    <name evidence="6" type="ORF">THAOC_23024</name>
</gene>
<dbReference type="SMART" id="SM00184">
    <property type="entry name" value="RING"/>
    <property type="match status" value="1"/>
</dbReference>
<dbReference type="PANTHER" id="PTHR14155">
    <property type="entry name" value="RING FINGER DOMAIN-CONTAINING"/>
    <property type="match status" value="1"/>
</dbReference>
<dbReference type="AlphaFoldDB" id="K0SEA4"/>
<dbReference type="SUPFAM" id="SSF57850">
    <property type="entry name" value="RING/U-box"/>
    <property type="match status" value="1"/>
</dbReference>
<proteinExistence type="predicted"/>
<feature type="non-terminal residue" evidence="6">
    <location>
        <position position="1"/>
    </location>
</feature>
<accession>K0SEA4</accession>
<evidence type="ECO:0000259" key="5">
    <source>
        <dbReference type="PROSITE" id="PS50089"/>
    </source>
</evidence>
<dbReference type="CDD" id="cd16448">
    <property type="entry name" value="RING-H2"/>
    <property type="match status" value="1"/>
</dbReference>
<evidence type="ECO:0000256" key="3">
    <source>
        <dbReference type="ARBA" id="ARBA00022833"/>
    </source>
</evidence>
<evidence type="ECO:0000256" key="4">
    <source>
        <dbReference type="PROSITE-ProRule" id="PRU00175"/>
    </source>
</evidence>
<dbReference type="PROSITE" id="PS50089">
    <property type="entry name" value="ZF_RING_2"/>
    <property type="match status" value="1"/>
</dbReference>
<evidence type="ECO:0000256" key="2">
    <source>
        <dbReference type="ARBA" id="ARBA00022771"/>
    </source>
</evidence>
<keyword evidence="3" id="KW-0862">Zinc</keyword>
<name>K0SEA4_THAOC</name>